<dbReference type="GO" id="GO:0009103">
    <property type="term" value="P:lipopolysaccharide biosynthetic process"/>
    <property type="evidence" value="ECO:0007669"/>
    <property type="project" value="UniProtKB-ARBA"/>
</dbReference>
<organism evidence="11 12">
    <name type="scientific">Corallococcus carmarthensis</name>
    <dbReference type="NCBI Taxonomy" id="2316728"/>
    <lineage>
        <taxon>Bacteria</taxon>
        <taxon>Pseudomonadati</taxon>
        <taxon>Myxococcota</taxon>
        <taxon>Myxococcia</taxon>
        <taxon>Myxococcales</taxon>
        <taxon>Cystobacterineae</taxon>
        <taxon>Myxococcaceae</taxon>
        <taxon>Corallococcus</taxon>
    </lineage>
</organism>
<feature type="transmembrane region" description="Helical" evidence="9">
    <location>
        <begin position="231"/>
        <end position="260"/>
    </location>
</feature>
<feature type="transmembrane region" description="Helical" evidence="9">
    <location>
        <begin position="379"/>
        <end position="402"/>
    </location>
</feature>
<dbReference type="Gene3D" id="1.25.40.10">
    <property type="entry name" value="Tetratricopeptide repeat domain"/>
    <property type="match status" value="1"/>
</dbReference>
<dbReference type="SUPFAM" id="SSF48452">
    <property type="entry name" value="TPR-like"/>
    <property type="match status" value="1"/>
</dbReference>
<dbReference type="PANTHER" id="PTHR33908:SF11">
    <property type="entry name" value="MEMBRANE PROTEIN"/>
    <property type="match status" value="1"/>
</dbReference>
<feature type="transmembrane region" description="Helical" evidence="9">
    <location>
        <begin position="153"/>
        <end position="174"/>
    </location>
</feature>
<evidence type="ECO:0000256" key="4">
    <source>
        <dbReference type="ARBA" id="ARBA00022679"/>
    </source>
</evidence>
<dbReference type="OrthoDB" id="9761985at2"/>
<feature type="domain" description="Glycosyltransferase RgtA/B/C/D-like" evidence="10">
    <location>
        <begin position="135"/>
        <end position="282"/>
    </location>
</feature>
<dbReference type="Proteomes" id="UP000268313">
    <property type="component" value="Unassembled WGS sequence"/>
</dbReference>
<keyword evidence="4" id="KW-0808">Transferase</keyword>
<evidence type="ECO:0000256" key="8">
    <source>
        <dbReference type="SAM" id="MobiDB-lite"/>
    </source>
</evidence>
<protein>
    <recommendedName>
        <fullName evidence="10">Glycosyltransferase RgtA/B/C/D-like domain-containing protein</fullName>
    </recommendedName>
</protein>
<dbReference type="AlphaFoldDB" id="A0A3A8JYA4"/>
<keyword evidence="12" id="KW-1185">Reference proteome</keyword>
<feature type="region of interest" description="Disordered" evidence="8">
    <location>
        <begin position="592"/>
        <end position="611"/>
    </location>
</feature>
<sequence length="611" mass="66844">MTTPPPLTERLDGFLVLHRRRVLGGLLLLAVFLRLMVGMELSGGPLVRIPELVPASDNAFFVTWSQHLAEEDWLQRQPLHPMPPWMRKVASQVMREHPDVPVRLGLAGDTSYDRPAMGVRLWDHWLGGATYFQEPLYPYLLAVTRVVAGPGTWAVFAWQGLLGVAMLWLVYLVGRRLMGETVGVIAALLGLGYAPFIVHEFALLRDSLIVFATLALLWALLEALERGGWRWALFGALCGGAILLKVPFLFFALLAFAGALLSRRGGPRDVGLALGCMVLAMLPALVRNALVGVPLFRFNGSGNAMLAIFHVKDALPAQFLISKDYASILAQEDGHLLPSLVAAIQTHGSLTHYLLLCVMKLVSLVHGEEMPNNVDVNLFFQACGLLRAMPVSFWLLAFLGAVGLMATARQWRRVWPLYIAVAAGVPTILLASMISRYRLPITAAMLPLSAAGLLALGEWARARRWGALAATGPLALLYIPWAVREHVMPGAEPSDAQYRRLGRLSMDLDPEFAALHFRECLQRNAELTDCSLGWGQALLLQERPQEAIPLLEGIVHRVPAADPHLALGQAYLMVGRTAEGLASLREAAELSAPDSPVRRTSEQLLKAHGGP</sequence>
<reference evidence="12" key="1">
    <citation type="submission" date="2018-09" db="EMBL/GenBank/DDBJ databases">
        <authorList>
            <person name="Livingstone P.G."/>
            <person name="Whitworth D.E."/>
        </authorList>
    </citation>
    <scope>NUCLEOTIDE SEQUENCE [LARGE SCALE GENOMIC DNA]</scope>
    <source>
        <strain evidence="12">CA043D</strain>
    </source>
</reference>
<evidence type="ECO:0000256" key="2">
    <source>
        <dbReference type="ARBA" id="ARBA00022475"/>
    </source>
</evidence>
<name>A0A3A8JYA4_9BACT</name>
<dbReference type="GO" id="GO:0016763">
    <property type="term" value="F:pentosyltransferase activity"/>
    <property type="evidence" value="ECO:0007669"/>
    <property type="project" value="TreeGrafter"/>
</dbReference>
<keyword evidence="5 9" id="KW-0812">Transmembrane</keyword>
<keyword evidence="3" id="KW-0328">Glycosyltransferase</keyword>
<dbReference type="GO" id="GO:0005886">
    <property type="term" value="C:plasma membrane"/>
    <property type="evidence" value="ECO:0007669"/>
    <property type="project" value="UniProtKB-SubCell"/>
</dbReference>
<gene>
    <name evidence="11" type="ORF">D7X32_33600</name>
</gene>
<evidence type="ECO:0000256" key="3">
    <source>
        <dbReference type="ARBA" id="ARBA00022676"/>
    </source>
</evidence>
<feature type="transmembrane region" description="Helical" evidence="9">
    <location>
        <begin position="208"/>
        <end position="224"/>
    </location>
</feature>
<evidence type="ECO:0000313" key="12">
    <source>
        <dbReference type="Proteomes" id="UP000268313"/>
    </source>
</evidence>
<dbReference type="InterPro" id="IPR038731">
    <property type="entry name" value="RgtA/B/C-like"/>
</dbReference>
<comment type="subcellular location">
    <subcellularLocation>
        <location evidence="1">Cell membrane</location>
        <topology evidence="1">Multi-pass membrane protein</topology>
    </subcellularLocation>
</comment>
<feature type="transmembrane region" description="Helical" evidence="9">
    <location>
        <begin position="414"/>
        <end position="433"/>
    </location>
</feature>
<dbReference type="InterPro" id="IPR011990">
    <property type="entry name" value="TPR-like_helical_dom_sf"/>
</dbReference>
<dbReference type="EMBL" id="RAWE01000186">
    <property type="protein sequence ID" value="RKG97194.1"/>
    <property type="molecule type" value="Genomic_DNA"/>
</dbReference>
<evidence type="ECO:0000256" key="9">
    <source>
        <dbReference type="SAM" id="Phobius"/>
    </source>
</evidence>
<evidence type="ECO:0000256" key="6">
    <source>
        <dbReference type="ARBA" id="ARBA00022989"/>
    </source>
</evidence>
<proteinExistence type="predicted"/>
<dbReference type="Pfam" id="PF13231">
    <property type="entry name" value="PMT_2"/>
    <property type="match status" value="1"/>
</dbReference>
<evidence type="ECO:0000313" key="11">
    <source>
        <dbReference type="EMBL" id="RKG97194.1"/>
    </source>
</evidence>
<keyword evidence="2" id="KW-1003">Cell membrane</keyword>
<dbReference type="PANTHER" id="PTHR33908">
    <property type="entry name" value="MANNOSYLTRANSFERASE YKCB-RELATED"/>
    <property type="match status" value="1"/>
</dbReference>
<dbReference type="RefSeq" id="WP_120606657.1">
    <property type="nucleotide sequence ID" value="NZ_RAWE01000186.1"/>
</dbReference>
<evidence type="ECO:0000256" key="1">
    <source>
        <dbReference type="ARBA" id="ARBA00004651"/>
    </source>
</evidence>
<feature type="transmembrane region" description="Helical" evidence="9">
    <location>
        <begin position="181"/>
        <end position="202"/>
    </location>
</feature>
<keyword evidence="7 9" id="KW-0472">Membrane</keyword>
<evidence type="ECO:0000256" key="7">
    <source>
        <dbReference type="ARBA" id="ARBA00023136"/>
    </source>
</evidence>
<comment type="caution">
    <text evidence="11">The sequence shown here is derived from an EMBL/GenBank/DDBJ whole genome shotgun (WGS) entry which is preliminary data.</text>
</comment>
<dbReference type="InterPro" id="IPR050297">
    <property type="entry name" value="LipidA_mod_glycosyltrf_83"/>
</dbReference>
<feature type="transmembrane region" description="Helical" evidence="9">
    <location>
        <begin position="21"/>
        <end position="39"/>
    </location>
</feature>
<accession>A0A3A8JYA4</accession>
<evidence type="ECO:0000256" key="5">
    <source>
        <dbReference type="ARBA" id="ARBA00022692"/>
    </source>
</evidence>
<evidence type="ECO:0000259" key="10">
    <source>
        <dbReference type="Pfam" id="PF13231"/>
    </source>
</evidence>
<keyword evidence="6 9" id="KW-1133">Transmembrane helix</keyword>